<dbReference type="AlphaFoldDB" id="A0AAE7B5P4"/>
<evidence type="ECO:0000313" key="2">
    <source>
        <dbReference type="EMBL" id="QKF65778.1"/>
    </source>
</evidence>
<dbReference type="SUPFAM" id="SSF55729">
    <property type="entry name" value="Acyl-CoA N-acyltransferases (Nat)"/>
    <property type="match status" value="1"/>
</dbReference>
<evidence type="ECO:0000259" key="1">
    <source>
        <dbReference type="Pfam" id="PF13480"/>
    </source>
</evidence>
<dbReference type="RefSeq" id="WP_128358347.1">
    <property type="nucleotide sequence ID" value="NZ_CP053840.1"/>
</dbReference>
<dbReference type="InterPro" id="IPR016181">
    <property type="entry name" value="Acyl_CoA_acyltransferase"/>
</dbReference>
<gene>
    <name evidence="2" type="ORF">AVENP_0198</name>
</gene>
<sequence length="333" mass="39082">MINKIKNPTTEYTLLETVANDKWDKFVNESSNGTIFSISTYLKGCDVKYKLFYCYKKDELRAAVATIENKNENSLVLDDFIIYNGIMYNKPTNKQNHSQQFSEQFKIQEFILKELTNIYKNIELRLHPSIVDIRGILWINFGTKFPKYTPDIRYTSYLDISDFRTANKLEDISIYKKASTSRRQQIRYAIKKEYQVKTISDISLLVEFYRKTMNRQNIEVENQMLNTMKNLVSALLDNNMGKIYASYDEFNEIGSIVFFAWDTKRAYYIFGANDPAKRDGHSGTNVLWETFYDLSKKGINEVDLEGINSPKRGWFKLSFGGDILPYYEVKYRS</sequence>
<reference evidence="2 3" key="1">
    <citation type="submission" date="2020-05" db="EMBL/GenBank/DDBJ databases">
        <title>Complete genome sequencing of Campylobacter and Arcobacter type strains.</title>
        <authorList>
            <person name="Miller W.G."/>
            <person name="Yee E."/>
        </authorList>
    </citation>
    <scope>NUCLEOTIDE SEQUENCE [LARGE SCALE GENOMIC DNA]</scope>
    <source>
        <strain evidence="2 3">LMG 26156</strain>
    </source>
</reference>
<dbReference type="PANTHER" id="PTHR36174">
    <property type="entry name" value="LIPID II:GLYCINE GLYCYLTRANSFERASE"/>
    <property type="match status" value="1"/>
</dbReference>
<dbReference type="InterPro" id="IPR050644">
    <property type="entry name" value="PG_Glycine_Bridge_Synth"/>
</dbReference>
<evidence type="ECO:0000313" key="3">
    <source>
        <dbReference type="Proteomes" id="UP000503482"/>
    </source>
</evidence>
<proteinExistence type="predicted"/>
<keyword evidence="3" id="KW-1185">Reference proteome</keyword>
<dbReference type="EMBL" id="CP053840">
    <property type="protein sequence ID" value="QKF65778.1"/>
    <property type="molecule type" value="Genomic_DNA"/>
</dbReference>
<dbReference type="Proteomes" id="UP000503482">
    <property type="component" value="Chromosome"/>
</dbReference>
<dbReference type="Gene3D" id="3.40.630.30">
    <property type="match status" value="1"/>
</dbReference>
<dbReference type="KEGG" id="avp:AVENP_0198"/>
<dbReference type="Pfam" id="PF13480">
    <property type="entry name" value="Acetyltransf_6"/>
    <property type="match status" value="1"/>
</dbReference>
<organism evidence="2 3">
    <name type="scientific">Arcobacter venerupis</name>
    <dbReference type="NCBI Taxonomy" id="1054033"/>
    <lineage>
        <taxon>Bacteria</taxon>
        <taxon>Pseudomonadati</taxon>
        <taxon>Campylobacterota</taxon>
        <taxon>Epsilonproteobacteria</taxon>
        <taxon>Campylobacterales</taxon>
        <taxon>Arcobacteraceae</taxon>
        <taxon>Arcobacter</taxon>
    </lineage>
</organism>
<name>A0AAE7B5P4_9BACT</name>
<feature type="domain" description="BioF2-like acetyltransferase" evidence="1">
    <location>
        <begin position="181"/>
        <end position="306"/>
    </location>
</feature>
<dbReference type="PANTHER" id="PTHR36174:SF1">
    <property type="entry name" value="LIPID II:GLYCINE GLYCYLTRANSFERASE"/>
    <property type="match status" value="1"/>
</dbReference>
<protein>
    <submittedName>
        <fullName evidence="2">Acetyltransferase</fullName>
    </submittedName>
</protein>
<accession>A0AAE7B5P4</accession>
<dbReference type="InterPro" id="IPR038740">
    <property type="entry name" value="BioF2-like_GNAT_dom"/>
</dbReference>